<name>A0ABS2JWM1_9GAMM</name>
<comment type="caution">
    <text evidence="1">The sequence shown here is derived from an EMBL/GenBank/DDBJ whole genome shotgun (WGS) entry which is preliminary data.</text>
</comment>
<sequence>MKRVRGFSLLEVLSALALLSILLVGVLSGIRTATKMVGAGSRAMEQVDEMRSAQRFIRHDLLQARAIPWKVDGKGVPIVFEGDEQRIQFVGPLPGYLDRNGPQLQTLALASDGNGAFQLELSSDGMSPTGATHGIGFSPEPLAEGIARGRFRYYGSVDGKSAKAWMNQWHVAGRMPELVSVELQRGDDGEPWLLVQTPIRQSADAVNSRALARLLPNATQY</sequence>
<dbReference type="InterPro" id="IPR045584">
    <property type="entry name" value="Pilin-like"/>
</dbReference>
<dbReference type="InterPro" id="IPR012902">
    <property type="entry name" value="N_methyl_site"/>
</dbReference>
<dbReference type="RefSeq" id="WP_204637875.1">
    <property type="nucleotide sequence ID" value="NZ_JADIKC010000011.1"/>
</dbReference>
<dbReference type="Pfam" id="PF07963">
    <property type="entry name" value="N_methyl"/>
    <property type="match status" value="1"/>
</dbReference>
<accession>A0ABS2JWM1</accession>
<dbReference type="NCBIfam" id="TIGR02532">
    <property type="entry name" value="IV_pilin_GFxxxE"/>
    <property type="match status" value="1"/>
</dbReference>
<keyword evidence="2" id="KW-1185">Reference proteome</keyword>
<protein>
    <submittedName>
        <fullName evidence="1">Prepilin-type N-terminal cleavage/methylation domain-containing protein</fullName>
    </submittedName>
</protein>
<gene>
    <name evidence="1" type="ORF">ISP20_19850</name>
</gene>
<organism evidence="1 2">
    <name type="scientific">Dyella kyungheensis</name>
    <dbReference type="NCBI Taxonomy" id="1242174"/>
    <lineage>
        <taxon>Bacteria</taxon>
        <taxon>Pseudomonadati</taxon>
        <taxon>Pseudomonadota</taxon>
        <taxon>Gammaproteobacteria</taxon>
        <taxon>Lysobacterales</taxon>
        <taxon>Rhodanobacteraceae</taxon>
        <taxon>Dyella</taxon>
    </lineage>
</organism>
<dbReference type="Proteomes" id="UP001430065">
    <property type="component" value="Unassembled WGS sequence"/>
</dbReference>
<reference evidence="1 2" key="1">
    <citation type="submission" date="2020-10" db="EMBL/GenBank/DDBJ databases">
        <title>Phylogeny of dyella-like bacteria.</title>
        <authorList>
            <person name="Fu J."/>
        </authorList>
    </citation>
    <scope>NUCLEOTIDE SEQUENCE [LARGE SCALE GENOMIC DNA]</scope>
    <source>
        <strain evidence="1 2">THG-B117</strain>
    </source>
</reference>
<evidence type="ECO:0000313" key="2">
    <source>
        <dbReference type="Proteomes" id="UP001430065"/>
    </source>
</evidence>
<dbReference type="EMBL" id="JADIKC010000011">
    <property type="protein sequence ID" value="MBM7123427.1"/>
    <property type="molecule type" value="Genomic_DNA"/>
</dbReference>
<dbReference type="SUPFAM" id="SSF54523">
    <property type="entry name" value="Pili subunits"/>
    <property type="match status" value="1"/>
</dbReference>
<evidence type="ECO:0000313" key="1">
    <source>
        <dbReference type="EMBL" id="MBM7123427.1"/>
    </source>
</evidence>
<dbReference type="PROSITE" id="PS00409">
    <property type="entry name" value="PROKAR_NTER_METHYL"/>
    <property type="match status" value="1"/>
</dbReference>
<proteinExistence type="predicted"/>